<dbReference type="PANTHER" id="PTHR36842:SF1">
    <property type="entry name" value="PROTEIN TOLB"/>
    <property type="match status" value="1"/>
</dbReference>
<keyword evidence="4" id="KW-1185">Reference proteome</keyword>
<protein>
    <submittedName>
        <fullName evidence="3">Cell surface protein</fullName>
    </submittedName>
</protein>
<organism evidence="3 4">
    <name type="scientific">Nocardioides gansuensis</name>
    <dbReference type="NCBI Taxonomy" id="2138300"/>
    <lineage>
        <taxon>Bacteria</taxon>
        <taxon>Bacillati</taxon>
        <taxon>Actinomycetota</taxon>
        <taxon>Actinomycetes</taxon>
        <taxon>Propionibacteriales</taxon>
        <taxon>Nocardioidaceae</taxon>
        <taxon>Nocardioides</taxon>
    </lineage>
</organism>
<dbReference type="GO" id="GO:0005975">
    <property type="term" value="P:carbohydrate metabolic process"/>
    <property type="evidence" value="ECO:0007669"/>
    <property type="project" value="UniProtKB-ARBA"/>
</dbReference>
<evidence type="ECO:0000313" key="4">
    <source>
        <dbReference type="Proteomes" id="UP000246018"/>
    </source>
</evidence>
<dbReference type="InterPro" id="IPR022409">
    <property type="entry name" value="PKD/Chitinase_dom"/>
</dbReference>
<proteinExistence type="predicted"/>
<feature type="non-terminal residue" evidence="3">
    <location>
        <position position="1"/>
    </location>
</feature>
<name>A0A2T8F4D8_9ACTN</name>
<evidence type="ECO:0000259" key="2">
    <source>
        <dbReference type="PROSITE" id="PS50093"/>
    </source>
</evidence>
<evidence type="ECO:0000256" key="1">
    <source>
        <dbReference type="SAM" id="MobiDB-lite"/>
    </source>
</evidence>
<comment type="caution">
    <text evidence="3">The sequence shown here is derived from an EMBL/GenBank/DDBJ whole genome shotgun (WGS) entry which is preliminary data.</text>
</comment>
<evidence type="ECO:0000313" key="3">
    <source>
        <dbReference type="EMBL" id="PVG80560.1"/>
    </source>
</evidence>
<dbReference type="InterPro" id="IPR013783">
    <property type="entry name" value="Ig-like_fold"/>
</dbReference>
<dbReference type="SMART" id="SM00089">
    <property type="entry name" value="PKD"/>
    <property type="match status" value="1"/>
</dbReference>
<dbReference type="EMBL" id="QDGZ01000048">
    <property type="protein sequence ID" value="PVG80560.1"/>
    <property type="molecule type" value="Genomic_DNA"/>
</dbReference>
<dbReference type="CDD" id="cd00146">
    <property type="entry name" value="PKD"/>
    <property type="match status" value="1"/>
</dbReference>
<feature type="domain" description="PKD" evidence="2">
    <location>
        <begin position="1"/>
        <end position="73"/>
    </location>
</feature>
<dbReference type="Gene3D" id="2.60.40.10">
    <property type="entry name" value="Immunoglobulins"/>
    <property type="match status" value="1"/>
</dbReference>
<dbReference type="InterPro" id="IPR000601">
    <property type="entry name" value="PKD_dom"/>
</dbReference>
<dbReference type="PROSITE" id="PS50093">
    <property type="entry name" value="PKD"/>
    <property type="match status" value="1"/>
</dbReference>
<dbReference type="Proteomes" id="UP000246018">
    <property type="component" value="Unassembled WGS sequence"/>
</dbReference>
<dbReference type="FunFam" id="2.60.40.10:FF:000270">
    <property type="entry name" value="Cell surface protein"/>
    <property type="match status" value="1"/>
</dbReference>
<dbReference type="PANTHER" id="PTHR36842">
    <property type="entry name" value="PROTEIN TOLB HOMOLOG"/>
    <property type="match status" value="1"/>
</dbReference>
<sequence>TASFTVSPASGTAPLSVTFTDTSTGSPTSWLWDFGDGTTSTAQNPSHTYTAAGTYTVSLRATNATGFDTATRT</sequence>
<dbReference type="InterPro" id="IPR035986">
    <property type="entry name" value="PKD_dom_sf"/>
</dbReference>
<dbReference type="AlphaFoldDB" id="A0A2T8F4D8"/>
<feature type="non-terminal residue" evidence="3">
    <location>
        <position position="73"/>
    </location>
</feature>
<dbReference type="OrthoDB" id="8696437at2"/>
<feature type="region of interest" description="Disordered" evidence="1">
    <location>
        <begin position="1"/>
        <end position="24"/>
    </location>
</feature>
<accession>A0A2T8F4D8</accession>
<dbReference type="SUPFAM" id="SSF49299">
    <property type="entry name" value="PKD domain"/>
    <property type="match status" value="1"/>
</dbReference>
<reference evidence="3 4" key="1">
    <citation type="submission" date="2018-04" db="EMBL/GenBank/DDBJ databases">
        <title>Genome of Nocardioides gansuensis WSJ-1.</title>
        <authorList>
            <person name="Wu S."/>
            <person name="Wang G."/>
        </authorList>
    </citation>
    <scope>NUCLEOTIDE SEQUENCE [LARGE SCALE GENOMIC DNA]</scope>
    <source>
        <strain evidence="3 4">WSJ-1</strain>
    </source>
</reference>
<dbReference type="RefSeq" id="WP_116574656.1">
    <property type="nucleotide sequence ID" value="NZ_QDGZ01000048.1"/>
</dbReference>
<gene>
    <name evidence="3" type="ORF">DDE18_22585</name>
</gene>
<dbReference type="Pfam" id="PF18911">
    <property type="entry name" value="PKD_4"/>
    <property type="match status" value="1"/>
</dbReference>